<protein>
    <submittedName>
        <fullName evidence="4">Sugar ABC transporter permease</fullName>
    </submittedName>
</protein>
<evidence type="ECO:0000256" key="3">
    <source>
        <dbReference type="ARBA" id="ARBA00022764"/>
    </source>
</evidence>
<dbReference type="Gene3D" id="3.40.190.10">
    <property type="entry name" value="Periplasmic binding protein-like II"/>
    <property type="match status" value="2"/>
</dbReference>
<dbReference type="HOGENOM" id="CLU_021021_2_0_5"/>
<dbReference type="PATRIC" id="fig|1486262.3.peg.922"/>
<evidence type="ECO:0000313" key="4">
    <source>
        <dbReference type="EMBL" id="AJY45120.1"/>
    </source>
</evidence>
<dbReference type="STRING" id="1486262.TM49_04510"/>
<dbReference type="KEGG" id="mey:TM49_04510"/>
<evidence type="ECO:0000313" key="5">
    <source>
        <dbReference type="Proteomes" id="UP000032611"/>
    </source>
</evidence>
<dbReference type="EMBL" id="CP010803">
    <property type="protein sequence ID" value="AJY45120.1"/>
    <property type="molecule type" value="Genomic_DNA"/>
</dbReference>
<keyword evidence="3" id="KW-0574">Periplasm</keyword>
<organism evidence="4 5">
    <name type="scientific">Martelella endophytica</name>
    <dbReference type="NCBI Taxonomy" id="1486262"/>
    <lineage>
        <taxon>Bacteria</taxon>
        <taxon>Pseudomonadati</taxon>
        <taxon>Pseudomonadota</taxon>
        <taxon>Alphaproteobacteria</taxon>
        <taxon>Hyphomicrobiales</taxon>
        <taxon>Aurantimonadaceae</taxon>
        <taxon>Martelella</taxon>
    </lineage>
</organism>
<evidence type="ECO:0000256" key="2">
    <source>
        <dbReference type="ARBA" id="ARBA00008520"/>
    </source>
</evidence>
<proteinExistence type="inferred from homology"/>
<dbReference type="GO" id="GO:0042597">
    <property type="term" value="C:periplasmic space"/>
    <property type="evidence" value="ECO:0007669"/>
    <property type="project" value="UniProtKB-SubCell"/>
</dbReference>
<dbReference type="InterPro" id="IPR050490">
    <property type="entry name" value="Bact_solute-bd_prot1"/>
</dbReference>
<comment type="subcellular location">
    <subcellularLocation>
        <location evidence="1">Periplasm</location>
    </subcellularLocation>
</comment>
<dbReference type="SUPFAM" id="SSF53850">
    <property type="entry name" value="Periplasmic binding protein-like II"/>
    <property type="match status" value="1"/>
</dbReference>
<evidence type="ECO:0000256" key="1">
    <source>
        <dbReference type="ARBA" id="ARBA00004418"/>
    </source>
</evidence>
<accession>A0A0D5LMD3</accession>
<name>A0A0D5LMD3_MAREN</name>
<sequence length="512" mass="57558">MGLLALAAAGGPAYADDNTATRPIVEEPLALTIHMHNKRYPRYDESWPVEIEACRRTNICLKNATVGSNTEDDKEAFNLLLASGTMPDIVGMMGIRDVVNKYGPEGAFQPLNDLIDQYAPNIKAILDENPNIRSAITSSDGNIYFIPDMPDGKYTMGYFIRYDWLDKLGLDVPQTVDELHEVLLAFRNGDPNGNGLKDEIPFFDRAWQEFPRLVTLWDGRTSGSDTYYDFYVDDGKIAHGFAGEGYHVGIRNLAQWYSEGLIDPEIFTRGSSSREYLLSENLGGMTHDWFASTAGYNDSIGAKVEGFDFRAFPPPASVSGVRMEETRRSPVRPDGWAITYANEHPVETMKYFDFYFSPEGKNLVNFGVEGVQWDMVDGKAKLRPDVLESTQPVNMQMIAIGAGLQTRGYPRDYEQERQWTNQAALDGIALYDQGDYLIDLFPGVALSPEEQAVYDKKWPPILDCMLEKQQVWLLGSADVDADWEGYLKRLDTLGYGDVLAVMQQAYDRQYGE</sequence>
<comment type="similarity">
    <text evidence="2">Belongs to the bacterial solute-binding protein 1 family.</text>
</comment>
<dbReference type="InterPro" id="IPR006059">
    <property type="entry name" value="SBP"/>
</dbReference>
<dbReference type="PANTHER" id="PTHR43649">
    <property type="entry name" value="ARABINOSE-BINDING PROTEIN-RELATED"/>
    <property type="match status" value="1"/>
</dbReference>
<dbReference type="Proteomes" id="UP000032611">
    <property type="component" value="Chromosome"/>
</dbReference>
<gene>
    <name evidence="4" type="ORF">TM49_04510</name>
</gene>
<dbReference type="PANTHER" id="PTHR43649:SF17">
    <property type="entry name" value="ABC TRANSPORTER SOLUTE BINDING PROTEIN-SUGAR TRANSPORT"/>
    <property type="match status" value="1"/>
</dbReference>
<keyword evidence="5" id="KW-1185">Reference proteome</keyword>
<dbReference type="AlphaFoldDB" id="A0A0D5LMD3"/>
<dbReference type="Pfam" id="PF01547">
    <property type="entry name" value="SBP_bac_1"/>
    <property type="match status" value="1"/>
</dbReference>
<reference evidence="4 5" key="1">
    <citation type="journal article" date="2015" name="Genome Announc.">
        <title>Complete genome sequence of Martelella endophytica YC6887, which has antifungal activity associated with a halophyte.</title>
        <authorList>
            <person name="Khan A."/>
            <person name="Khan H."/>
            <person name="Chung E.J."/>
            <person name="Hossain M.T."/>
            <person name="Chung Y.R."/>
        </authorList>
    </citation>
    <scope>NUCLEOTIDE SEQUENCE [LARGE SCALE GENOMIC DNA]</scope>
    <source>
        <strain evidence="4">YC6887</strain>
    </source>
</reference>